<protein>
    <submittedName>
        <fullName evidence="2">DUF427 domain-containing protein</fullName>
    </submittedName>
</protein>
<evidence type="ECO:0000313" key="2">
    <source>
        <dbReference type="EMBL" id="MTJ03190.1"/>
    </source>
</evidence>
<name>A0A7C9H9L9_9RHOB</name>
<dbReference type="InterPro" id="IPR007361">
    <property type="entry name" value="DUF427"/>
</dbReference>
<feature type="domain" description="DUF427" evidence="1">
    <location>
        <begin position="15"/>
        <end position="105"/>
    </location>
</feature>
<dbReference type="InterPro" id="IPR038694">
    <property type="entry name" value="DUF427_sf"/>
</dbReference>
<gene>
    <name evidence="2" type="ORF">FH759_00670</name>
</gene>
<sequence>MAGKITVTKAEGTWVVRAGGAVLGESRDALELCEDGYPPVIYFPRDDIAMAFLDETDHRTHCPHKGDASYFSIVTKSRTLDNVVWSYETPEEGVARIKGYLAFQPSDFVTVEKV</sequence>
<dbReference type="RefSeq" id="WP_026756452.1">
    <property type="nucleotide sequence ID" value="NZ_VENJ01000002.1"/>
</dbReference>
<dbReference type="PANTHER" id="PTHR34310:SF9">
    <property type="entry name" value="BLR5716 PROTEIN"/>
    <property type="match status" value="1"/>
</dbReference>
<dbReference type="PANTHER" id="PTHR34310">
    <property type="entry name" value="DUF427 DOMAIN PROTEIN (AFU_ORTHOLOGUE AFUA_3G02220)"/>
    <property type="match status" value="1"/>
</dbReference>
<dbReference type="Gene3D" id="2.170.150.40">
    <property type="entry name" value="Domain of unknown function (DUF427)"/>
    <property type="match status" value="1"/>
</dbReference>
<evidence type="ECO:0000313" key="3">
    <source>
        <dbReference type="Proteomes" id="UP000483078"/>
    </source>
</evidence>
<reference evidence="2 3" key="1">
    <citation type="submission" date="2019-06" db="EMBL/GenBank/DDBJ databases">
        <title>Enrichment of Autotrophic Halophilic Microorganisms from Red Sea Brine Pool Using Microbial Electrosynthesis System.</title>
        <authorList>
            <person name="Alqahtani M.F."/>
            <person name="Bajracharya S."/>
            <person name="Katuri K.P."/>
            <person name="Ali M."/>
            <person name="Saikaly P.E."/>
        </authorList>
    </citation>
    <scope>NUCLEOTIDE SEQUENCE [LARGE SCALE GENOMIC DNA]</scope>
    <source>
        <strain evidence="2">MES6</strain>
    </source>
</reference>
<proteinExistence type="predicted"/>
<organism evidence="2 3">
    <name type="scientific">Sediminimonas qiaohouensis</name>
    <dbReference type="NCBI Taxonomy" id="552061"/>
    <lineage>
        <taxon>Bacteria</taxon>
        <taxon>Pseudomonadati</taxon>
        <taxon>Pseudomonadota</taxon>
        <taxon>Alphaproteobacteria</taxon>
        <taxon>Rhodobacterales</taxon>
        <taxon>Roseobacteraceae</taxon>
        <taxon>Sediminimonas</taxon>
    </lineage>
</organism>
<dbReference type="Proteomes" id="UP000483078">
    <property type="component" value="Unassembled WGS sequence"/>
</dbReference>
<dbReference type="AlphaFoldDB" id="A0A7C9H9L9"/>
<accession>A0A7C9H9L9</accession>
<dbReference type="EMBL" id="VENJ01000002">
    <property type="protein sequence ID" value="MTJ03190.1"/>
    <property type="molecule type" value="Genomic_DNA"/>
</dbReference>
<comment type="caution">
    <text evidence="2">The sequence shown here is derived from an EMBL/GenBank/DDBJ whole genome shotgun (WGS) entry which is preliminary data.</text>
</comment>
<dbReference type="Pfam" id="PF04248">
    <property type="entry name" value="NTP_transf_9"/>
    <property type="match status" value="1"/>
</dbReference>
<evidence type="ECO:0000259" key="1">
    <source>
        <dbReference type="Pfam" id="PF04248"/>
    </source>
</evidence>